<dbReference type="AlphaFoldDB" id="A0A485LYG2"/>
<reference evidence="2" key="1">
    <citation type="submission" date="2019-03" db="EMBL/GenBank/DDBJ databases">
        <authorList>
            <person name="Hao L."/>
        </authorList>
    </citation>
    <scope>NUCLEOTIDE SEQUENCE</scope>
</reference>
<dbReference type="Gene3D" id="1.10.490.70">
    <property type="entry name" value="Histidine kinase N-terminal domain"/>
    <property type="match status" value="1"/>
</dbReference>
<gene>
    <name evidence="2" type="ORF">SCFA_1390006</name>
</gene>
<evidence type="ECO:0000313" key="2">
    <source>
        <dbReference type="EMBL" id="VFU12488.1"/>
    </source>
</evidence>
<accession>A0A485LYG2</accession>
<evidence type="ECO:0000259" key="1">
    <source>
        <dbReference type="Pfam" id="PF14361"/>
    </source>
</evidence>
<proteinExistence type="predicted"/>
<name>A0A485LYG2_9ZZZZ</name>
<dbReference type="InterPro" id="IPR025751">
    <property type="entry name" value="RsbRD_N_dom"/>
</dbReference>
<sequence length="161" mass="19302">MIYSRLIKLIEDNADELTNRVCKDLLTREETKSYRTLTQDLLRDRIYDVYSRLDSWLNKKMQTGEVQQYYSDMGKKRFREGIPLHEVIMALMIIKRHLWLYVRENQFFDSTYECYQALELNNKVVLFFDRAIFFTIVGYEEELAESTGTDTGILSRLLKKK</sequence>
<organism evidence="2">
    <name type="scientific">anaerobic digester metagenome</name>
    <dbReference type="NCBI Taxonomy" id="1263854"/>
    <lineage>
        <taxon>unclassified sequences</taxon>
        <taxon>metagenomes</taxon>
        <taxon>ecological metagenomes</taxon>
    </lineage>
</organism>
<feature type="domain" description="RsbT co-antagonist protein RsbRD N-terminal" evidence="1">
    <location>
        <begin position="16"/>
        <end position="149"/>
    </location>
</feature>
<dbReference type="EMBL" id="CAADRM010000045">
    <property type="protein sequence ID" value="VFU12488.1"/>
    <property type="molecule type" value="Genomic_DNA"/>
</dbReference>
<protein>
    <recommendedName>
        <fullName evidence="1">RsbT co-antagonist protein RsbRD N-terminal domain-containing protein</fullName>
    </recommendedName>
</protein>
<dbReference type="Pfam" id="PF14361">
    <property type="entry name" value="RsbRD_N"/>
    <property type="match status" value="1"/>
</dbReference>